<dbReference type="InterPro" id="IPR036116">
    <property type="entry name" value="FN3_sf"/>
</dbReference>
<dbReference type="GO" id="GO:0004650">
    <property type="term" value="F:polygalacturonase activity"/>
    <property type="evidence" value="ECO:0007669"/>
    <property type="project" value="InterPro"/>
</dbReference>
<reference evidence="5 6" key="1">
    <citation type="submission" date="2020-02" db="EMBL/GenBank/DDBJ databases">
        <title>Characterization of phylogenetic diversity of novel bifidobacterial species isolated in Czech ZOOs.</title>
        <authorList>
            <person name="Lugli G.A."/>
            <person name="Vera N.B."/>
            <person name="Ventura M."/>
        </authorList>
    </citation>
    <scope>NUCLEOTIDE SEQUENCE [LARGE SCALE GENOMIC DNA]</scope>
    <source>
        <strain evidence="5 6">DSM 109958</strain>
    </source>
</reference>
<evidence type="ECO:0000256" key="1">
    <source>
        <dbReference type="ARBA" id="ARBA00008834"/>
    </source>
</evidence>
<comment type="caution">
    <text evidence="5">The sequence shown here is derived from an EMBL/GenBank/DDBJ whole genome shotgun (WGS) entry which is preliminary data.</text>
</comment>
<dbReference type="InterPro" id="IPR013783">
    <property type="entry name" value="Ig-like_fold"/>
</dbReference>
<comment type="similarity">
    <text evidence="1 4">Belongs to the glycosyl hydrolase 28 family.</text>
</comment>
<dbReference type="InterPro" id="IPR011050">
    <property type="entry name" value="Pectin_lyase_fold/virulence"/>
</dbReference>
<dbReference type="PANTHER" id="PTHR31339:SF9">
    <property type="entry name" value="PLASMIN AND FIBRONECTIN-BINDING PROTEIN A"/>
    <property type="match status" value="1"/>
</dbReference>
<evidence type="ECO:0000256" key="4">
    <source>
        <dbReference type="RuleBase" id="RU361169"/>
    </source>
</evidence>
<dbReference type="AlphaFoldDB" id="A0A7Y0I0B0"/>
<organism evidence="5 6">
    <name type="scientific">Bifidobacterium moraviense</name>
    <dbReference type="NCBI Taxonomy" id="2675323"/>
    <lineage>
        <taxon>Bacteria</taxon>
        <taxon>Bacillati</taxon>
        <taxon>Actinomycetota</taxon>
        <taxon>Actinomycetes</taxon>
        <taxon>Bifidobacteriales</taxon>
        <taxon>Bifidobacteriaceae</taxon>
        <taxon>Bifidobacterium</taxon>
    </lineage>
</organism>
<dbReference type="GO" id="GO:0005975">
    <property type="term" value="P:carbohydrate metabolic process"/>
    <property type="evidence" value="ECO:0007669"/>
    <property type="project" value="InterPro"/>
</dbReference>
<protein>
    <submittedName>
        <fullName evidence="5">Polygalacturonase</fullName>
    </submittedName>
</protein>
<keyword evidence="3 4" id="KW-0326">Glycosidase</keyword>
<evidence type="ECO:0000256" key="3">
    <source>
        <dbReference type="ARBA" id="ARBA00023295"/>
    </source>
</evidence>
<name>A0A7Y0I0B0_9BIFI</name>
<dbReference type="InterPro" id="IPR051801">
    <property type="entry name" value="GH28_Enzymes"/>
</dbReference>
<dbReference type="Proteomes" id="UP000588277">
    <property type="component" value="Unassembled WGS sequence"/>
</dbReference>
<dbReference type="Gene3D" id="2.60.40.10">
    <property type="entry name" value="Immunoglobulins"/>
    <property type="match status" value="1"/>
</dbReference>
<gene>
    <name evidence="5" type="ORF">G1C96_1703</name>
</gene>
<dbReference type="InterPro" id="IPR000743">
    <property type="entry name" value="Glyco_hydro_28"/>
</dbReference>
<dbReference type="PANTHER" id="PTHR31339">
    <property type="entry name" value="PECTIN LYASE-RELATED"/>
    <property type="match status" value="1"/>
</dbReference>
<proteinExistence type="inferred from homology"/>
<accession>A0A7Y0I0B0</accession>
<dbReference type="SUPFAM" id="SSF49265">
    <property type="entry name" value="Fibronectin type III"/>
    <property type="match status" value="1"/>
</dbReference>
<dbReference type="RefSeq" id="WP_169276201.1">
    <property type="nucleotide sequence ID" value="NZ_JAAIIH010000016.1"/>
</dbReference>
<evidence type="ECO:0000256" key="2">
    <source>
        <dbReference type="ARBA" id="ARBA00022801"/>
    </source>
</evidence>
<keyword evidence="6" id="KW-1185">Reference proteome</keyword>
<dbReference type="Gene3D" id="2.160.20.10">
    <property type="entry name" value="Single-stranded right-handed beta-helix, Pectin lyase-like"/>
    <property type="match status" value="1"/>
</dbReference>
<keyword evidence="2 4" id="KW-0378">Hydrolase</keyword>
<dbReference type="SUPFAM" id="SSF51126">
    <property type="entry name" value="Pectin lyase-like"/>
    <property type="match status" value="1"/>
</dbReference>
<dbReference type="Pfam" id="PF00295">
    <property type="entry name" value="Glyco_hydro_28"/>
    <property type="match status" value="1"/>
</dbReference>
<evidence type="ECO:0000313" key="6">
    <source>
        <dbReference type="Proteomes" id="UP000588277"/>
    </source>
</evidence>
<dbReference type="InterPro" id="IPR012334">
    <property type="entry name" value="Pectin_lyas_fold"/>
</dbReference>
<dbReference type="EMBL" id="JAAIIH010000016">
    <property type="protein sequence ID" value="NMN01120.1"/>
    <property type="molecule type" value="Genomic_DNA"/>
</dbReference>
<sequence length="523" mass="56986">MIQSNDGLHASISDTCITLFWDQPEEATPSCIYRIRFDGSEAAKVDRTHVTFLDLEPDTEHDFAVCMSEKGEYGTFEPMLGGTFRTLPAKREIDVTAAPYHAVGDGVTLNTAAIQRALDDCGPSDRVVVPAGTFLTGALTMHSDSELTVRADGVLQGSADPADYEPRVWTRFEGTECECYASLINVGAVDHEAGYTTRNVTINGEGSILGGGAELMRRTIELQREAMKDELAAMADYVATCENADTIPGRVRGRLITVANAQNVELYGLTVGMSPSWNVQAIYSDTFVTYACSFVSRGVWNGDGWDPDSSTNCFLFDSRFDTGDDMVAIKSGKNPEGNAIDRPTRHVRIFDCEAAYGHGIAIGSEMSGGVEDVAIWNVDLSRSRYGMHIKGTPKRGGYVRDVTVRDCELACITVHAVGYNDDGVPGPDEPFFERFRFERLHVLGRYWGDDEHDVRPTTAVLVKGFAKPGHEVRGVELRNVTLGGVEHGSGRIELCNVRGLRMSDVDAADVETLPAGENPLKGE</sequence>
<evidence type="ECO:0000313" key="5">
    <source>
        <dbReference type="EMBL" id="NMN01120.1"/>
    </source>
</evidence>